<sequence>MNEQYPSIKLFGLSFNLTNDIGVLVSAVLVFLLVFWLSRNLKMRPGGKQNVLEWIMDFTNGIVKGTMPGSERYTFNLFAFTLFLFIFISNQIGLFIEVDIGKDTWFRSATASPVITMTLAMMVLVLSHYFGVVFKGFKGYLKGYASPVAILLPINLLEEFTNFITLSMRLYGNIFAGEVLVLLIRQFAFSGGAVSFVSGFLLEVLWQGFSVFIGSIQAYVFVTLGMVYTSHKIVSE</sequence>
<evidence type="ECO:0000256" key="5">
    <source>
        <dbReference type="ARBA" id="ARBA00022692"/>
    </source>
</evidence>
<evidence type="ECO:0000313" key="13">
    <source>
        <dbReference type="EMBL" id="GAN36664.1"/>
    </source>
</evidence>
<dbReference type="GO" id="GO:0046933">
    <property type="term" value="F:proton-transporting ATP synthase activity, rotational mechanism"/>
    <property type="evidence" value="ECO:0007669"/>
    <property type="project" value="UniProtKB-UniRule"/>
</dbReference>
<evidence type="ECO:0000256" key="10">
    <source>
        <dbReference type="ARBA" id="ARBA00023310"/>
    </source>
</evidence>
<keyword evidence="9 11" id="KW-0472">Membrane</keyword>
<comment type="caution">
    <text evidence="13">The sequence shown here is derived from an EMBL/GenBank/DDBJ whole genome shotgun (WGS) entry which is preliminary data.</text>
</comment>
<dbReference type="Pfam" id="PF00119">
    <property type="entry name" value="ATP-synt_A"/>
    <property type="match status" value="1"/>
</dbReference>
<feature type="transmembrane region" description="Helical" evidence="11">
    <location>
        <begin position="114"/>
        <end position="134"/>
    </location>
</feature>
<dbReference type="InterPro" id="IPR045082">
    <property type="entry name" value="ATP_syn_F0_a_bact/chloroplast"/>
</dbReference>
<organism evidence="13 14">
    <name type="scientific">Lacticaseibacillus paracasei NRIC 0644</name>
    <dbReference type="NCBI Taxonomy" id="1435038"/>
    <lineage>
        <taxon>Bacteria</taxon>
        <taxon>Bacillati</taxon>
        <taxon>Bacillota</taxon>
        <taxon>Bacilli</taxon>
        <taxon>Lactobacillales</taxon>
        <taxon>Lactobacillaceae</taxon>
        <taxon>Lacticaseibacillus</taxon>
    </lineage>
</organism>
<dbReference type="GO" id="GO:0042777">
    <property type="term" value="P:proton motive force-driven plasma membrane ATP synthesis"/>
    <property type="evidence" value="ECO:0007669"/>
    <property type="project" value="TreeGrafter"/>
</dbReference>
<dbReference type="SUPFAM" id="SSF81336">
    <property type="entry name" value="F1F0 ATP synthase subunit A"/>
    <property type="match status" value="1"/>
</dbReference>
<protein>
    <recommendedName>
        <fullName evidence="11 12">ATP synthase subunit a</fullName>
    </recommendedName>
    <alternativeName>
        <fullName evidence="11">ATP synthase F0 sector subunit a</fullName>
    </alternativeName>
    <alternativeName>
        <fullName evidence="11">F-ATPase subunit 6</fullName>
    </alternativeName>
</protein>
<name>A0A0C9PX28_LACPA</name>
<evidence type="ECO:0000256" key="6">
    <source>
        <dbReference type="ARBA" id="ARBA00022781"/>
    </source>
</evidence>
<dbReference type="InterPro" id="IPR000568">
    <property type="entry name" value="ATP_synth_F0_asu"/>
</dbReference>
<dbReference type="CDD" id="cd00310">
    <property type="entry name" value="ATP-synt_Fo_a_6"/>
    <property type="match status" value="1"/>
</dbReference>
<dbReference type="RefSeq" id="WP_003564958.1">
    <property type="nucleotide sequence ID" value="NZ_BAYM01000084.1"/>
</dbReference>
<dbReference type="PROSITE" id="PS00449">
    <property type="entry name" value="ATPASE_A"/>
    <property type="match status" value="1"/>
</dbReference>
<keyword evidence="3 11" id="KW-0813">Transport</keyword>
<dbReference type="InterPro" id="IPR023011">
    <property type="entry name" value="ATP_synth_F0_asu_AS"/>
</dbReference>
<evidence type="ECO:0000256" key="8">
    <source>
        <dbReference type="ARBA" id="ARBA00023065"/>
    </source>
</evidence>
<dbReference type="GO" id="GO:0045259">
    <property type="term" value="C:proton-transporting ATP synthase complex"/>
    <property type="evidence" value="ECO:0007669"/>
    <property type="project" value="UniProtKB-KW"/>
</dbReference>
<evidence type="ECO:0000256" key="7">
    <source>
        <dbReference type="ARBA" id="ARBA00022989"/>
    </source>
</evidence>
<dbReference type="PRINTS" id="PR00123">
    <property type="entry name" value="ATPASEA"/>
</dbReference>
<comment type="function">
    <text evidence="11 12">Key component of the proton channel; it plays a direct role in the translocation of protons across the membrane.</text>
</comment>
<dbReference type="EMBL" id="BAYM01000084">
    <property type="protein sequence ID" value="GAN36664.1"/>
    <property type="molecule type" value="Genomic_DNA"/>
</dbReference>
<evidence type="ECO:0000256" key="3">
    <source>
        <dbReference type="ARBA" id="ARBA00022448"/>
    </source>
</evidence>
<dbReference type="GO" id="GO:0005886">
    <property type="term" value="C:plasma membrane"/>
    <property type="evidence" value="ECO:0007669"/>
    <property type="project" value="UniProtKB-SubCell"/>
</dbReference>
<evidence type="ECO:0000313" key="14">
    <source>
        <dbReference type="Proteomes" id="UP000032552"/>
    </source>
</evidence>
<dbReference type="PANTHER" id="PTHR42823:SF3">
    <property type="entry name" value="ATP SYNTHASE SUBUNIT A, CHLOROPLASTIC"/>
    <property type="match status" value="1"/>
</dbReference>
<dbReference type="Proteomes" id="UP000032552">
    <property type="component" value="Unassembled WGS sequence"/>
</dbReference>
<keyword evidence="5 11" id="KW-0812">Transmembrane</keyword>
<dbReference type="NCBIfam" id="NF004479">
    <property type="entry name" value="PRK05815.1-4"/>
    <property type="match status" value="1"/>
</dbReference>
<keyword evidence="10 11" id="KW-0066">ATP synthesis</keyword>
<keyword evidence="4 11" id="KW-0138">CF(0)</keyword>
<dbReference type="GeneID" id="57089854"/>
<keyword evidence="8 11" id="KW-0406">Ion transport</keyword>
<dbReference type="PANTHER" id="PTHR42823">
    <property type="entry name" value="ATP SYNTHASE SUBUNIT A, CHLOROPLASTIC"/>
    <property type="match status" value="1"/>
</dbReference>
<evidence type="ECO:0000256" key="1">
    <source>
        <dbReference type="ARBA" id="ARBA00004141"/>
    </source>
</evidence>
<keyword evidence="11" id="KW-1003">Cell membrane</keyword>
<reference evidence="14" key="1">
    <citation type="submission" date="2014-05" db="EMBL/GenBank/DDBJ databases">
        <title>Whole genome sequencing of Lactobacillus casei NRIC0644.</title>
        <authorList>
            <person name="Atarashi H."/>
            <person name="Yoshida Y."/>
            <person name="Fujimura S."/>
            <person name="Tanaka N."/>
            <person name="Shiwa Y."/>
            <person name="Yoshikawa H."/>
            <person name="Okada S."/>
            <person name="Nakagawa J."/>
        </authorList>
    </citation>
    <scope>NUCLEOTIDE SEQUENCE [LARGE SCALE GENOMIC DNA]</scope>
    <source>
        <strain evidence="14">NRIC0644</strain>
    </source>
</reference>
<gene>
    <name evidence="11" type="primary">atpB</name>
    <name evidence="13" type="ORF">LC0644_1253</name>
</gene>
<dbReference type="AlphaFoldDB" id="A0A0C9PX28"/>
<comment type="subcellular location">
    <subcellularLocation>
        <location evidence="11 12">Cell membrane</location>
        <topology evidence="11 12">Multi-pass membrane protein</topology>
    </subcellularLocation>
    <subcellularLocation>
        <location evidence="1">Membrane</location>
        <topology evidence="1">Multi-pass membrane protein</topology>
    </subcellularLocation>
</comment>
<keyword evidence="6 11" id="KW-0375">Hydrogen ion transport</keyword>
<feature type="transmembrane region" description="Helical" evidence="11">
    <location>
        <begin position="208"/>
        <end position="228"/>
    </location>
</feature>
<evidence type="ECO:0000256" key="12">
    <source>
        <dbReference type="RuleBase" id="RU000483"/>
    </source>
</evidence>
<accession>A0A0C9PX28</accession>
<comment type="similarity">
    <text evidence="2 11 12">Belongs to the ATPase A chain family.</text>
</comment>
<feature type="transmembrane region" description="Helical" evidence="11">
    <location>
        <begin position="73"/>
        <end position="94"/>
    </location>
</feature>
<proteinExistence type="inferred from homology"/>
<evidence type="ECO:0000256" key="4">
    <source>
        <dbReference type="ARBA" id="ARBA00022547"/>
    </source>
</evidence>
<dbReference type="Gene3D" id="1.20.120.220">
    <property type="entry name" value="ATP synthase, F0 complex, subunit A"/>
    <property type="match status" value="1"/>
</dbReference>
<dbReference type="HAMAP" id="MF_01393">
    <property type="entry name" value="ATP_synth_a_bact"/>
    <property type="match status" value="1"/>
</dbReference>
<evidence type="ECO:0000256" key="11">
    <source>
        <dbReference type="HAMAP-Rule" id="MF_01393"/>
    </source>
</evidence>
<evidence type="ECO:0000256" key="9">
    <source>
        <dbReference type="ARBA" id="ARBA00023136"/>
    </source>
</evidence>
<feature type="transmembrane region" description="Helical" evidence="11">
    <location>
        <begin position="20"/>
        <end position="38"/>
    </location>
</feature>
<evidence type="ECO:0000256" key="2">
    <source>
        <dbReference type="ARBA" id="ARBA00006810"/>
    </source>
</evidence>
<keyword evidence="7 11" id="KW-1133">Transmembrane helix</keyword>
<dbReference type="NCBIfam" id="TIGR01131">
    <property type="entry name" value="ATP_synt_6_or_A"/>
    <property type="match status" value="1"/>
</dbReference>
<dbReference type="InterPro" id="IPR035908">
    <property type="entry name" value="F0_ATP_A_sf"/>
</dbReference>